<dbReference type="InterPro" id="IPR015590">
    <property type="entry name" value="Aldehyde_DH_dom"/>
</dbReference>
<dbReference type="EMBL" id="BJNY01000002">
    <property type="protein sequence ID" value="GED04984.1"/>
    <property type="molecule type" value="Genomic_DNA"/>
</dbReference>
<organism evidence="6 7">
    <name type="scientific">Glutamicibacter uratoxydans</name>
    <name type="common">Arthrobacter uratoxydans</name>
    <dbReference type="NCBI Taxonomy" id="43667"/>
    <lineage>
        <taxon>Bacteria</taxon>
        <taxon>Bacillati</taxon>
        <taxon>Actinomycetota</taxon>
        <taxon>Actinomycetes</taxon>
        <taxon>Micrococcales</taxon>
        <taxon>Micrococcaceae</taxon>
        <taxon>Glutamicibacter</taxon>
    </lineage>
</organism>
<gene>
    <name evidence="6" type="ORF">AUR04nite_05160</name>
</gene>
<keyword evidence="2 4" id="KW-0560">Oxidoreductase</keyword>
<dbReference type="AlphaFoldDB" id="A0A4Y4DMA0"/>
<sequence length="514" mass="55072">MNANAATEASMKTFQTPTDYLDAYEVPQNVREFLFRSHELFINGQWKPAADGATAAVIEPSTRQQISTIASATVEDLDEAVNAARQAFESSTWTSQTPLARERQLQRLADLIEEHAEELAILESLDVGKPLAEAEMDIAGTVDTFRYFSGWASKISGRSSEPAGLDGNYVTYTRKEPVGVIGVIVPWNFPLQTLAWKLGAALAVGCTTVVKPPELTSLTTLRFAELVKEAGLPDGVVNILTGKGSTVGAALAAHPGIDKVTFTGSTKTGESVGHAALENVTRMTLELGGKSAVLVFEDCDIDAAVEEVAFGIFFNAGQICDAGSRLYVQESIYDEFMAKLVDNAKAWKLGPGLDAESTIGPLVSESQYRTVTSYIEAGVAEGAKLLCGGPVDEGTSNYVAPVIFGDCTNSMKIVQEEIFGPVLVAQRFSTQEEALALANDSEYGLAATIYSQSLNRVHQLSKDLKAGSIYVNAQSSIDPAMPFGGYKKSGFGRDLGAEQLDYVTETKTVWITLP</sequence>
<accession>A0A4Y4DMA0</accession>
<evidence type="ECO:0000313" key="6">
    <source>
        <dbReference type="EMBL" id="GED04984.1"/>
    </source>
</evidence>
<dbReference type="InterPro" id="IPR016163">
    <property type="entry name" value="Ald_DH_C"/>
</dbReference>
<proteinExistence type="inferred from homology"/>
<dbReference type="FunFam" id="3.40.309.10:FF:000012">
    <property type="entry name" value="Betaine aldehyde dehydrogenase"/>
    <property type="match status" value="1"/>
</dbReference>
<name>A0A4Y4DMA0_GLUUR</name>
<dbReference type="FunFam" id="3.40.605.10:FF:000007">
    <property type="entry name" value="NAD/NADP-dependent betaine aldehyde dehydrogenase"/>
    <property type="match status" value="1"/>
</dbReference>
<comment type="caution">
    <text evidence="6">The sequence shown here is derived from an EMBL/GenBank/DDBJ whole genome shotgun (WGS) entry which is preliminary data.</text>
</comment>
<dbReference type="Pfam" id="PF00171">
    <property type="entry name" value="Aldedh"/>
    <property type="match status" value="1"/>
</dbReference>
<dbReference type="Gene3D" id="3.40.309.10">
    <property type="entry name" value="Aldehyde Dehydrogenase, Chain A, domain 2"/>
    <property type="match status" value="1"/>
</dbReference>
<dbReference type="GO" id="GO:0016620">
    <property type="term" value="F:oxidoreductase activity, acting on the aldehyde or oxo group of donors, NAD or NADP as acceptor"/>
    <property type="evidence" value="ECO:0007669"/>
    <property type="project" value="InterPro"/>
</dbReference>
<feature type="active site" evidence="3">
    <location>
        <position position="286"/>
    </location>
</feature>
<evidence type="ECO:0000256" key="4">
    <source>
        <dbReference type="RuleBase" id="RU003345"/>
    </source>
</evidence>
<evidence type="ECO:0000256" key="1">
    <source>
        <dbReference type="ARBA" id="ARBA00009986"/>
    </source>
</evidence>
<evidence type="ECO:0000259" key="5">
    <source>
        <dbReference type="Pfam" id="PF00171"/>
    </source>
</evidence>
<keyword evidence="7" id="KW-1185">Reference proteome</keyword>
<dbReference type="PANTHER" id="PTHR11699">
    <property type="entry name" value="ALDEHYDE DEHYDROGENASE-RELATED"/>
    <property type="match status" value="1"/>
</dbReference>
<dbReference type="InterPro" id="IPR029510">
    <property type="entry name" value="Ald_DH_CS_GLU"/>
</dbReference>
<dbReference type="PROSITE" id="PS00687">
    <property type="entry name" value="ALDEHYDE_DEHYDR_GLU"/>
    <property type="match status" value="1"/>
</dbReference>
<comment type="similarity">
    <text evidence="1 4">Belongs to the aldehyde dehydrogenase family.</text>
</comment>
<dbReference type="RefSeq" id="WP_218024617.1">
    <property type="nucleotide sequence ID" value="NZ_BJNY01000002.1"/>
</dbReference>
<protein>
    <submittedName>
        <fullName evidence="6">Aldehyde dehydrogenase</fullName>
    </submittedName>
</protein>
<evidence type="ECO:0000256" key="3">
    <source>
        <dbReference type="PROSITE-ProRule" id="PRU10007"/>
    </source>
</evidence>
<dbReference type="SUPFAM" id="SSF53720">
    <property type="entry name" value="ALDH-like"/>
    <property type="match status" value="1"/>
</dbReference>
<dbReference type="Gene3D" id="3.40.605.10">
    <property type="entry name" value="Aldehyde Dehydrogenase, Chain A, domain 1"/>
    <property type="match status" value="1"/>
</dbReference>
<dbReference type="InterPro" id="IPR016162">
    <property type="entry name" value="Ald_DH_N"/>
</dbReference>
<evidence type="ECO:0000313" key="7">
    <source>
        <dbReference type="Proteomes" id="UP000316612"/>
    </source>
</evidence>
<dbReference type="Proteomes" id="UP000316612">
    <property type="component" value="Unassembled WGS sequence"/>
</dbReference>
<dbReference type="InterPro" id="IPR016161">
    <property type="entry name" value="Ald_DH/histidinol_DH"/>
</dbReference>
<reference evidence="6 7" key="1">
    <citation type="submission" date="2019-06" db="EMBL/GenBank/DDBJ databases">
        <title>Whole genome shotgun sequence of Glutamicibacter uratoxydans NBRC 15515.</title>
        <authorList>
            <person name="Hosoyama A."/>
            <person name="Uohara A."/>
            <person name="Ohji S."/>
            <person name="Ichikawa N."/>
        </authorList>
    </citation>
    <scope>NUCLEOTIDE SEQUENCE [LARGE SCALE GENOMIC DNA]</scope>
    <source>
        <strain evidence="6 7">NBRC 15515</strain>
    </source>
</reference>
<evidence type="ECO:0000256" key="2">
    <source>
        <dbReference type="ARBA" id="ARBA00023002"/>
    </source>
</evidence>
<feature type="domain" description="Aldehyde dehydrogenase" evidence="5">
    <location>
        <begin position="48"/>
        <end position="509"/>
    </location>
</feature>